<reference evidence="4" key="1">
    <citation type="journal article" date="2019" name="Int. J. Syst. Evol. Microbiol.">
        <title>The Global Catalogue of Microorganisms (GCM) 10K type strain sequencing project: providing services to taxonomists for standard genome sequencing and annotation.</title>
        <authorList>
            <consortium name="The Broad Institute Genomics Platform"/>
            <consortium name="The Broad Institute Genome Sequencing Center for Infectious Disease"/>
            <person name="Wu L."/>
            <person name="Ma J."/>
        </authorList>
    </citation>
    <scope>NUCLEOTIDE SEQUENCE [LARGE SCALE GENOMIC DNA]</scope>
    <source>
        <strain evidence="4">CECT 8010</strain>
    </source>
</reference>
<dbReference type="PANTHER" id="PTHR35869:SF1">
    <property type="entry name" value="OUTER-MEMBRANE LIPOPROTEIN CARRIER PROTEIN"/>
    <property type="match status" value="1"/>
</dbReference>
<evidence type="ECO:0000256" key="2">
    <source>
        <dbReference type="SAM" id="SignalP"/>
    </source>
</evidence>
<dbReference type="Pfam" id="PF03548">
    <property type="entry name" value="LolA"/>
    <property type="match status" value="1"/>
</dbReference>
<accession>A0ABV8PUB3</accession>
<organism evidence="3 4">
    <name type="scientific">Parasediminibacterium paludis</name>
    <dbReference type="NCBI Taxonomy" id="908966"/>
    <lineage>
        <taxon>Bacteria</taxon>
        <taxon>Pseudomonadati</taxon>
        <taxon>Bacteroidota</taxon>
        <taxon>Chitinophagia</taxon>
        <taxon>Chitinophagales</taxon>
        <taxon>Chitinophagaceae</taxon>
        <taxon>Parasediminibacterium</taxon>
    </lineage>
</organism>
<dbReference type="SUPFAM" id="SSF89392">
    <property type="entry name" value="Prokaryotic lipoproteins and lipoprotein localization factors"/>
    <property type="match status" value="1"/>
</dbReference>
<dbReference type="InterPro" id="IPR004564">
    <property type="entry name" value="OM_lipoprot_carrier_LolA-like"/>
</dbReference>
<dbReference type="PANTHER" id="PTHR35869">
    <property type="entry name" value="OUTER-MEMBRANE LIPOPROTEIN CARRIER PROTEIN"/>
    <property type="match status" value="1"/>
</dbReference>
<protein>
    <submittedName>
        <fullName evidence="3">Outer membrane lipoprotein carrier protein LolA</fullName>
    </submittedName>
</protein>
<proteinExistence type="predicted"/>
<gene>
    <name evidence="3" type="ORF">ACFOW1_02985</name>
</gene>
<keyword evidence="1 2" id="KW-0732">Signal</keyword>
<name>A0ABV8PUB3_9BACT</name>
<feature type="signal peptide" evidence="2">
    <location>
        <begin position="1"/>
        <end position="22"/>
    </location>
</feature>
<sequence length="209" mass="23038">MKRIIALFLVLIVSLNSIQAQNDPAAKKVLDGVSVNIKNFKAITSSITIKSLSSKGVSNGSKSGTISYKNKKYLLKQGKTEIICDGTKVYNFDGNNTITVTGADEAESLLSPQKLFSNFYDKDFTYKLVSSAGSTYQIELTPTDKRKNYSKVLLFIDKAKNMFTKVNILDKGNNKTEISLTNLNTNASLSDAIFTFNKSKYPSTVEILD</sequence>
<evidence type="ECO:0000256" key="1">
    <source>
        <dbReference type="ARBA" id="ARBA00022729"/>
    </source>
</evidence>
<evidence type="ECO:0000313" key="4">
    <source>
        <dbReference type="Proteomes" id="UP001595906"/>
    </source>
</evidence>
<comment type="caution">
    <text evidence="3">The sequence shown here is derived from an EMBL/GenBank/DDBJ whole genome shotgun (WGS) entry which is preliminary data.</text>
</comment>
<dbReference type="EMBL" id="JBHSDC010000002">
    <property type="protein sequence ID" value="MFC4230840.1"/>
    <property type="molecule type" value="Genomic_DNA"/>
</dbReference>
<evidence type="ECO:0000313" key="3">
    <source>
        <dbReference type="EMBL" id="MFC4230840.1"/>
    </source>
</evidence>
<dbReference type="CDD" id="cd16325">
    <property type="entry name" value="LolA"/>
    <property type="match status" value="1"/>
</dbReference>
<dbReference type="Gene3D" id="2.50.20.10">
    <property type="entry name" value="Lipoprotein localisation LolA/LolB/LppX"/>
    <property type="match status" value="1"/>
</dbReference>
<dbReference type="InterPro" id="IPR029046">
    <property type="entry name" value="LolA/LolB/LppX"/>
</dbReference>
<feature type="chain" id="PRO_5046516848" evidence="2">
    <location>
        <begin position="23"/>
        <end position="209"/>
    </location>
</feature>
<keyword evidence="4" id="KW-1185">Reference proteome</keyword>
<dbReference type="RefSeq" id="WP_379012225.1">
    <property type="nucleotide sequence ID" value="NZ_JBHSDC010000002.1"/>
</dbReference>
<dbReference type="Proteomes" id="UP001595906">
    <property type="component" value="Unassembled WGS sequence"/>
</dbReference>
<keyword evidence="3" id="KW-0449">Lipoprotein</keyword>